<keyword evidence="11" id="KW-1185">Reference proteome</keyword>
<dbReference type="EC" id="2.1.1.72" evidence="2"/>
<dbReference type="OrthoDB" id="9784823at2"/>
<evidence type="ECO:0000313" key="10">
    <source>
        <dbReference type="EMBL" id="TDB58742.1"/>
    </source>
</evidence>
<dbReference type="InterPro" id="IPR003356">
    <property type="entry name" value="DNA_methylase_A-5"/>
</dbReference>
<evidence type="ECO:0000259" key="8">
    <source>
        <dbReference type="Pfam" id="PF02384"/>
    </source>
</evidence>
<dbReference type="REBASE" id="163205">
    <property type="entry name" value="M.Pva3656ORF4420P"/>
</dbReference>
<evidence type="ECO:0000256" key="3">
    <source>
        <dbReference type="ARBA" id="ARBA00022603"/>
    </source>
</evidence>
<evidence type="ECO:0000256" key="4">
    <source>
        <dbReference type="ARBA" id="ARBA00022679"/>
    </source>
</evidence>
<dbReference type="Gene3D" id="3.40.50.150">
    <property type="entry name" value="Vaccinia Virus protein VP39"/>
    <property type="match status" value="1"/>
</dbReference>
<accession>A0A1H2P9M3</accession>
<comment type="similarity">
    <text evidence="1">Belongs to the N(4)/N(6)-methyltransferase family.</text>
</comment>
<keyword evidence="3 10" id="KW-0489">Methyltransferase</keyword>
<evidence type="ECO:0000256" key="6">
    <source>
        <dbReference type="ARBA" id="ARBA00022747"/>
    </source>
</evidence>
<reference evidence="11" key="1">
    <citation type="journal article" date="2019" name="bioRxiv">
        <title>Bacterially produced spermidine induces plant systemic susceptibility to pathogens.</title>
        <authorList>
            <person name="Melnyk R.A."/>
            <person name="Beskrovnaya P.A."/>
            <person name="Liu Z."/>
            <person name="Song Y."/>
            <person name="Haney C.H."/>
        </authorList>
    </citation>
    <scope>NUCLEOTIDE SEQUENCE [LARGE SCALE GENOMIC DNA]</scope>
    <source>
        <strain evidence="11">Dha-51</strain>
    </source>
</reference>
<sequence>MSVSSVIKSIQDIMRKDAGVDGDAQRLGQMSWLLFLKIFDAQEQQLEFEQENYYSPIPGRYFWRNWATNNQGITGDELLKFINEDLFPTLKSLTVSIDKNPRGFVAKEAFSDAFNYMKNGTLLRQMINKLNEIDFTDSKERHLFGDIYEQILKDLQSAGNSGEFYTPRAVTRFIVQMIDPKLGETIFDPACGTGGFLACAFDHVEQNYVTTAEDHQTLQKQIHGVEKKQLPHLLCTTNMLLHGIEVPVQIKHGNTLNKPLSSWASDIDVIVSNPPFGGTEEDGIEKNFPAEMQTRETADLFLQLIVEVLKDKGRAAVVLPDGTLFGEGVKTKIKKMLMDECNLHTIVRLPNSVFAPYTSIKTNILFFEKGQPTKDIWYYEVPLPAGTKAFNKTKPMKLEDFSDCANWWGEGDTQQEKLARNKRQANEQAWQVSIEEIVARNYNLDMKNPHQEEKIGHDPDTLLADYYQQQAGIQALRDQLKGILVEALSSNTEGQR</sequence>
<organism evidence="10 11">
    <name type="scientific">Pseudomonas vancouverensis</name>
    <dbReference type="NCBI Taxonomy" id="95300"/>
    <lineage>
        <taxon>Bacteria</taxon>
        <taxon>Pseudomonadati</taxon>
        <taxon>Pseudomonadota</taxon>
        <taxon>Gammaproteobacteria</taxon>
        <taxon>Pseudomonadales</taxon>
        <taxon>Pseudomonadaceae</taxon>
        <taxon>Pseudomonas</taxon>
    </lineage>
</organism>
<protein>
    <recommendedName>
        <fullName evidence="2">site-specific DNA-methyltransferase (adenine-specific)</fullName>
        <ecNumber evidence="2">2.1.1.72</ecNumber>
    </recommendedName>
</protein>
<feature type="domain" description="N6 adenine-specific DNA methyltransferase N-terminal" evidence="9">
    <location>
        <begin position="5"/>
        <end position="130"/>
    </location>
</feature>
<dbReference type="GO" id="GO:0009307">
    <property type="term" value="P:DNA restriction-modification system"/>
    <property type="evidence" value="ECO:0007669"/>
    <property type="project" value="UniProtKB-KW"/>
</dbReference>
<dbReference type="EMBL" id="RRZK01000029">
    <property type="protein sequence ID" value="TDB58742.1"/>
    <property type="molecule type" value="Genomic_DNA"/>
</dbReference>
<keyword evidence="5" id="KW-0949">S-adenosyl-L-methionine</keyword>
<dbReference type="GO" id="GO:0003677">
    <property type="term" value="F:DNA binding"/>
    <property type="evidence" value="ECO:0007669"/>
    <property type="project" value="InterPro"/>
</dbReference>
<dbReference type="RefSeq" id="WP_093226822.1">
    <property type="nucleotide sequence ID" value="NZ_LT629803.1"/>
</dbReference>
<keyword evidence="4 10" id="KW-0808">Transferase</keyword>
<dbReference type="PANTHER" id="PTHR42933:SF4">
    <property type="entry name" value="TYPE I RESTRICTION ENZYME ECOKI METHYLASE SUBUNIT"/>
    <property type="match status" value="1"/>
</dbReference>
<dbReference type="SUPFAM" id="SSF53335">
    <property type="entry name" value="S-adenosyl-L-methionine-dependent methyltransferases"/>
    <property type="match status" value="1"/>
</dbReference>
<evidence type="ECO:0000256" key="1">
    <source>
        <dbReference type="ARBA" id="ARBA00006594"/>
    </source>
</evidence>
<proteinExistence type="inferred from homology"/>
<comment type="caution">
    <text evidence="10">The sequence shown here is derived from an EMBL/GenBank/DDBJ whole genome shotgun (WGS) entry which is preliminary data.</text>
</comment>
<dbReference type="Pfam" id="PF02384">
    <property type="entry name" value="N6_Mtase"/>
    <property type="match status" value="1"/>
</dbReference>
<dbReference type="PRINTS" id="PR00507">
    <property type="entry name" value="N12N6MTFRASE"/>
</dbReference>
<dbReference type="GO" id="GO:0032259">
    <property type="term" value="P:methylation"/>
    <property type="evidence" value="ECO:0007669"/>
    <property type="project" value="UniProtKB-KW"/>
</dbReference>
<dbReference type="Proteomes" id="UP000295254">
    <property type="component" value="Unassembled WGS sequence"/>
</dbReference>
<evidence type="ECO:0000259" key="9">
    <source>
        <dbReference type="Pfam" id="PF12161"/>
    </source>
</evidence>
<feature type="domain" description="DNA methylase adenine-specific" evidence="8">
    <location>
        <begin position="140"/>
        <end position="456"/>
    </location>
</feature>
<evidence type="ECO:0000256" key="2">
    <source>
        <dbReference type="ARBA" id="ARBA00011900"/>
    </source>
</evidence>
<dbReference type="PANTHER" id="PTHR42933">
    <property type="entry name" value="SLR6095 PROTEIN"/>
    <property type="match status" value="1"/>
</dbReference>
<dbReference type="GO" id="GO:0009007">
    <property type="term" value="F:site-specific DNA-methyltransferase (adenine-specific) activity"/>
    <property type="evidence" value="ECO:0007669"/>
    <property type="project" value="UniProtKB-EC"/>
</dbReference>
<dbReference type="InterPro" id="IPR038333">
    <property type="entry name" value="T1MK-like_N_sf"/>
</dbReference>
<dbReference type="Pfam" id="PF12161">
    <property type="entry name" value="HsdM_N"/>
    <property type="match status" value="1"/>
</dbReference>
<evidence type="ECO:0000256" key="7">
    <source>
        <dbReference type="ARBA" id="ARBA00047942"/>
    </source>
</evidence>
<dbReference type="InterPro" id="IPR022749">
    <property type="entry name" value="D12N6_MeTrfase_N"/>
</dbReference>
<dbReference type="InterPro" id="IPR051537">
    <property type="entry name" value="DNA_Adenine_Mtase"/>
</dbReference>
<comment type="catalytic activity">
    <reaction evidence="7">
        <text>a 2'-deoxyadenosine in DNA + S-adenosyl-L-methionine = an N(6)-methyl-2'-deoxyadenosine in DNA + S-adenosyl-L-homocysteine + H(+)</text>
        <dbReference type="Rhea" id="RHEA:15197"/>
        <dbReference type="Rhea" id="RHEA-COMP:12418"/>
        <dbReference type="Rhea" id="RHEA-COMP:12419"/>
        <dbReference type="ChEBI" id="CHEBI:15378"/>
        <dbReference type="ChEBI" id="CHEBI:57856"/>
        <dbReference type="ChEBI" id="CHEBI:59789"/>
        <dbReference type="ChEBI" id="CHEBI:90615"/>
        <dbReference type="ChEBI" id="CHEBI:90616"/>
        <dbReference type="EC" id="2.1.1.72"/>
    </reaction>
</comment>
<evidence type="ECO:0000256" key="5">
    <source>
        <dbReference type="ARBA" id="ARBA00022691"/>
    </source>
</evidence>
<dbReference type="InterPro" id="IPR029063">
    <property type="entry name" value="SAM-dependent_MTases_sf"/>
</dbReference>
<dbReference type="AlphaFoldDB" id="A0A1H2P9M3"/>
<dbReference type="STRING" id="95300.SAMN05216558_4420"/>
<gene>
    <name evidence="10" type="ORF">EIY72_20775</name>
</gene>
<evidence type="ECO:0000313" key="11">
    <source>
        <dbReference type="Proteomes" id="UP000295254"/>
    </source>
</evidence>
<dbReference type="PROSITE" id="PS00092">
    <property type="entry name" value="N6_MTASE"/>
    <property type="match status" value="1"/>
</dbReference>
<keyword evidence="6" id="KW-0680">Restriction system</keyword>
<dbReference type="InterPro" id="IPR002052">
    <property type="entry name" value="DNA_methylase_N6_adenine_CS"/>
</dbReference>
<dbReference type="Gene3D" id="1.20.1260.30">
    <property type="match status" value="1"/>
</dbReference>
<name>A0A1H2P9M3_PSEVA</name>
<dbReference type="GO" id="GO:0008170">
    <property type="term" value="F:N-methyltransferase activity"/>
    <property type="evidence" value="ECO:0007669"/>
    <property type="project" value="InterPro"/>
</dbReference>